<dbReference type="Proteomes" id="UP000298061">
    <property type="component" value="Unassembled WGS sequence"/>
</dbReference>
<keyword evidence="1" id="KW-0175">Coiled coil</keyword>
<dbReference type="OrthoDB" id="2985494at2759"/>
<feature type="compositionally biased region" description="Polar residues" evidence="2">
    <location>
        <begin position="146"/>
        <end position="158"/>
    </location>
</feature>
<reference evidence="3 4" key="1">
    <citation type="submission" date="2019-02" db="EMBL/GenBank/DDBJ databases">
        <title>Genome sequencing of the rare red list fungi Hericium alpestre (H. flagellum).</title>
        <authorList>
            <person name="Buettner E."/>
            <person name="Kellner H."/>
        </authorList>
    </citation>
    <scope>NUCLEOTIDE SEQUENCE [LARGE SCALE GENOMIC DNA]</scope>
    <source>
        <strain evidence="3 4">DSM 108284</strain>
    </source>
</reference>
<feature type="coiled-coil region" evidence="1">
    <location>
        <begin position="33"/>
        <end position="108"/>
    </location>
</feature>
<evidence type="ECO:0000256" key="1">
    <source>
        <dbReference type="SAM" id="Coils"/>
    </source>
</evidence>
<evidence type="ECO:0000313" key="3">
    <source>
        <dbReference type="EMBL" id="TFY77952.1"/>
    </source>
</evidence>
<evidence type="ECO:0000313" key="4">
    <source>
        <dbReference type="Proteomes" id="UP000298061"/>
    </source>
</evidence>
<sequence length="460" mass="50068">MASEAADLEWARKDFATVTSTLDQVHSRLASALRAAHTENAELKQRISELEASTGDIERLRAESRALASELVKRNKELGEREAKVDEREMLQKKLANMRRVMRDLLSEQKNALLPTDVADDIRSHVSDGVGVDSSSATVRPHHSRTASTSSSPQTDVTIINEDVLPTPPASQSSSFSALHGPVPSGLGPAFEEDKTHRHAGKQRVASASNSPAGSPFAPRSQTSDLLTPPRTLGRGPRPMAQAQGSMRLSNLSMIELSPGSSESGYSMREDRDDDMPVANRWKIHVAKPPRLAGGNTGPFEFRELSESFGLDVDEETVSALDALSDEPTDSLRLHIASSNKTGFLYDPNLLETPNGTYVVSWGSAKTNAKIAAYIAPDARKEGLQMFMWSTKKGGWFYLGKHKFTIPNIRAIWDVLTPHAQRTLAAKHSGSSVAEFAALIKSGELKQLTVRLERMGPVSA</sequence>
<organism evidence="3 4">
    <name type="scientific">Hericium alpestre</name>
    <dbReference type="NCBI Taxonomy" id="135208"/>
    <lineage>
        <taxon>Eukaryota</taxon>
        <taxon>Fungi</taxon>
        <taxon>Dikarya</taxon>
        <taxon>Basidiomycota</taxon>
        <taxon>Agaricomycotina</taxon>
        <taxon>Agaricomycetes</taxon>
        <taxon>Russulales</taxon>
        <taxon>Hericiaceae</taxon>
        <taxon>Hericium</taxon>
    </lineage>
</organism>
<gene>
    <name evidence="3" type="ORF">EWM64_g6059</name>
</gene>
<proteinExistence type="predicted"/>
<protein>
    <submittedName>
        <fullName evidence="3">Uncharacterized protein</fullName>
    </submittedName>
</protein>
<name>A0A4Y9ZT20_9AGAM</name>
<comment type="caution">
    <text evidence="3">The sequence shown here is derived from an EMBL/GenBank/DDBJ whole genome shotgun (WGS) entry which is preliminary data.</text>
</comment>
<accession>A0A4Y9ZT20</accession>
<dbReference type="AlphaFoldDB" id="A0A4Y9ZT20"/>
<keyword evidence="4" id="KW-1185">Reference proteome</keyword>
<dbReference type="EMBL" id="SFCI01000783">
    <property type="protein sequence ID" value="TFY77952.1"/>
    <property type="molecule type" value="Genomic_DNA"/>
</dbReference>
<feature type="compositionally biased region" description="Low complexity" evidence="2">
    <location>
        <begin position="226"/>
        <end position="239"/>
    </location>
</feature>
<feature type="region of interest" description="Disordered" evidence="2">
    <location>
        <begin position="129"/>
        <end position="250"/>
    </location>
</feature>
<evidence type="ECO:0000256" key="2">
    <source>
        <dbReference type="SAM" id="MobiDB-lite"/>
    </source>
</evidence>